<dbReference type="GeneID" id="3373309"/>
<evidence type="ECO:0000259" key="4">
    <source>
        <dbReference type="Pfam" id="PF01168"/>
    </source>
</evidence>
<comment type="caution">
    <text evidence="5">The sequence shown here is derived from an EMBL/GenBank/DDBJ whole genome shotgun (WGS) entry which is preliminary data.</text>
</comment>
<feature type="non-terminal residue" evidence="5">
    <location>
        <position position="1"/>
    </location>
</feature>
<feature type="domain" description="Alanine racemase N-terminal" evidence="4">
    <location>
        <begin position="36"/>
        <end position="242"/>
    </location>
</feature>
<dbReference type="NCBIfam" id="TIGR00044">
    <property type="entry name" value="YggS family pyridoxal phosphate-dependent enzyme"/>
    <property type="match status" value="1"/>
</dbReference>
<dbReference type="InParanoid" id="Q5CS18"/>
<dbReference type="OrthoDB" id="10264196at2759"/>
<dbReference type="RefSeq" id="XP_626018.1">
    <property type="nucleotide sequence ID" value="XM_626018.1"/>
</dbReference>
<proteinExistence type="inferred from homology"/>
<dbReference type="FunFam" id="3.20.20.10:FF:000018">
    <property type="entry name" value="Pyridoxal phosphate homeostasis protein"/>
    <property type="match status" value="1"/>
</dbReference>
<evidence type="ECO:0000256" key="1">
    <source>
        <dbReference type="ARBA" id="ARBA00022898"/>
    </source>
</evidence>
<keyword evidence="1 2" id="KW-0663">Pyridoxal phosphate</keyword>
<dbReference type="EMBL" id="AAEE01000007">
    <property type="protein sequence ID" value="EAK88262.1"/>
    <property type="molecule type" value="Genomic_DNA"/>
</dbReference>
<name>Q5CS18_CRYPI</name>
<dbReference type="InterPro" id="IPR029066">
    <property type="entry name" value="PLP-binding_barrel"/>
</dbReference>
<comment type="cofactor">
    <cofactor evidence="2">
        <name>pyridoxal 5'-phosphate</name>
        <dbReference type="ChEBI" id="CHEBI:597326"/>
    </cofactor>
</comment>
<dbReference type="Gene3D" id="3.20.20.10">
    <property type="entry name" value="Alanine racemase"/>
    <property type="match status" value="1"/>
</dbReference>
<dbReference type="PANTHER" id="PTHR10146:SF14">
    <property type="entry name" value="PYRIDOXAL PHOSPHATE HOMEOSTASIS PROTEIN"/>
    <property type="match status" value="1"/>
</dbReference>
<dbReference type="CDD" id="cd06822">
    <property type="entry name" value="PLPDE_III_YBL036c_euk"/>
    <property type="match status" value="1"/>
</dbReference>
<keyword evidence="6" id="KW-1185">Reference proteome</keyword>
<accession>Q5CS18</accession>
<evidence type="ECO:0000256" key="3">
    <source>
        <dbReference type="RuleBase" id="RU004514"/>
    </source>
</evidence>
<sequence>GENILFKMSENEVIDNYMKIKNQIKELCSGFESFPELLVVSKYQSEENIKLLHEKTDQKIFGENYVQELMEKSRNLPKSIKWHFIGHLQSNKVKTLLSIDNLEVIETVDSIKLAQVLNKECQLQGRSVLKVMIQVKTSNEVNKSGAQISEAINIFEYIISECRNLKFQGLMTMGDSDVNLTSECFNKMVNLRNIINEKISKNGNYDQSIECRLSMGTTRDMEIAIKNHTNEVRIGSAIFGDKKKG</sequence>
<dbReference type="InterPro" id="IPR001608">
    <property type="entry name" value="Ala_racemase_N"/>
</dbReference>
<dbReference type="GO" id="GO:0030170">
    <property type="term" value="F:pyridoxal phosphate binding"/>
    <property type="evidence" value="ECO:0007669"/>
    <property type="project" value="InterPro"/>
</dbReference>
<gene>
    <name evidence="5" type="ORF">cgd5_620</name>
</gene>
<reference evidence="5 6" key="1">
    <citation type="journal article" date="2004" name="Science">
        <title>Complete genome sequence of the apicomplexan, Cryptosporidium parvum.</title>
        <authorList>
            <person name="Abrahamsen M.S."/>
            <person name="Templeton T.J."/>
            <person name="Enomoto S."/>
            <person name="Abrahante J.E."/>
            <person name="Zhu G."/>
            <person name="Lancto C.A."/>
            <person name="Deng M."/>
            <person name="Liu C."/>
            <person name="Widmer G."/>
            <person name="Tzipori S."/>
            <person name="Buck G.A."/>
            <person name="Xu P."/>
            <person name="Bankier A.T."/>
            <person name="Dear P.H."/>
            <person name="Konfortov B.A."/>
            <person name="Spriggs H.F."/>
            <person name="Iyer L."/>
            <person name="Anantharaman V."/>
            <person name="Aravind L."/>
            <person name="Kapur V."/>
        </authorList>
    </citation>
    <scope>NUCLEOTIDE SEQUENCE [LARGE SCALE GENOMIC DNA]</scope>
    <source>
        <strain evidence="6">Iowa II</strain>
    </source>
</reference>
<dbReference type="HAMAP" id="MF_02087">
    <property type="entry name" value="PLP_homeostasis"/>
    <property type="match status" value="1"/>
</dbReference>
<dbReference type="KEGG" id="cpv:cgd5_620"/>
<evidence type="ECO:0000313" key="6">
    <source>
        <dbReference type="Proteomes" id="UP000006726"/>
    </source>
</evidence>
<dbReference type="SUPFAM" id="SSF51419">
    <property type="entry name" value="PLP-binding barrel"/>
    <property type="match status" value="1"/>
</dbReference>
<dbReference type="Pfam" id="PF01168">
    <property type="entry name" value="Ala_racemase_N"/>
    <property type="match status" value="1"/>
</dbReference>
<dbReference type="PANTHER" id="PTHR10146">
    <property type="entry name" value="PROLINE SYNTHETASE CO-TRANSCRIBED BACTERIAL HOMOLOG PROTEIN"/>
    <property type="match status" value="1"/>
</dbReference>
<dbReference type="STRING" id="353152.Q5CS18"/>
<dbReference type="AlphaFoldDB" id="Q5CS18"/>
<feature type="modified residue" description="N6-(pyridoxal phosphate)lysine" evidence="2">
    <location>
        <position position="42"/>
    </location>
</feature>
<dbReference type="PROSITE" id="PS01211">
    <property type="entry name" value="UPF0001"/>
    <property type="match status" value="1"/>
</dbReference>
<comment type="similarity">
    <text evidence="3">Belongs to the pyridoxal phosphate-binding protein YggS/PROSC family.</text>
</comment>
<dbReference type="PIRSF" id="PIRSF004848">
    <property type="entry name" value="YBL036c_PLPDEIII"/>
    <property type="match status" value="1"/>
</dbReference>
<dbReference type="Proteomes" id="UP000006726">
    <property type="component" value="Chromosome 5"/>
</dbReference>
<dbReference type="OMA" id="PLEWHMI"/>
<dbReference type="InterPro" id="IPR011078">
    <property type="entry name" value="PyrdxlP_homeostasis"/>
</dbReference>
<evidence type="ECO:0000313" key="5">
    <source>
        <dbReference type="EMBL" id="EAK88262.1"/>
    </source>
</evidence>
<dbReference type="FunCoup" id="Q5CS18">
    <property type="interactions" value="134"/>
</dbReference>
<evidence type="ECO:0000256" key="2">
    <source>
        <dbReference type="PIRSR" id="PIRSR004848-1"/>
    </source>
</evidence>
<protein>
    <recommendedName>
        <fullName evidence="4">Alanine racemase N-terminal domain-containing protein</fullName>
    </recommendedName>
</protein>
<organism evidence="5 6">
    <name type="scientific">Cryptosporidium parvum (strain Iowa II)</name>
    <dbReference type="NCBI Taxonomy" id="353152"/>
    <lineage>
        <taxon>Eukaryota</taxon>
        <taxon>Sar</taxon>
        <taxon>Alveolata</taxon>
        <taxon>Apicomplexa</taxon>
        <taxon>Conoidasida</taxon>
        <taxon>Coccidia</taxon>
        <taxon>Eucoccidiorida</taxon>
        <taxon>Eimeriorina</taxon>
        <taxon>Cryptosporidiidae</taxon>
        <taxon>Cryptosporidium</taxon>
    </lineage>
</organism>